<name>A0A8J4WSG7_9TREM</name>
<dbReference type="GO" id="GO:0005737">
    <property type="term" value="C:cytoplasm"/>
    <property type="evidence" value="ECO:0007669"/>
    <property type="project" value="TreeGrafter"/>
</dbReference>
<keyword evidence="1" id="KW-0433">Leucine-rich repeat</keyword>
<dbReference type="InterPro" id="IPR055414">
    <property type="entry name" value="LRR_R13L4/SHOC2-like"/>
</dbReference>
<dbReference type="Proteomes" id="UP000748531">
    <property type="component" value="Unassembled WGS sequence"/>
</dbReference>
<comment type="caution">
    <text evidence="4">The sequence shown here is derived from an EMBL/GenBank/DDBJ whole genome shotgun (WGS) entry which is preliminary data.</text>
</comment>
<proteinExistence type="predicted"/>
<dbReference type="EMBL" id="LUCH01001688">
    <property type="protein sequence ID" value="KAF5402640.1"/>
    <property type="molecule type" value="Genomic_DNA"/>
</dbReference>
<dbReference type="Pfam" id="PF23598">
    <property type="entry name" value="LRR_14"/>
    <property type="match status" value="1"/>
</dbReference>
<evidence type="ECO:0000313" key="5">
    <source>
        <dbReference type="Proteomes" id="UP000748531"/>
    </source>
</evidence>
<protein>
    <recommendedName>
        <fullName evidence="3">Disease resistance R13L4/SHOC-2-like LRR domain-containing protein</fullName>
    </recommendedName>
</protein>
<reference evidence="4" key="1">
    <citation type="submission" date="2019-05" db="EMBL/GenBank/DDBJ databases">
        <title>Annotation for the trematode Paragonimus heterotremus.</title>
        <authorList>
            <person name="Choi Y.-J."/>
        </authorList>
    </citation>
    <scope>NUCLEOTIDE SEQUENCE</scope>
    <source>
        <strain evidence="4">LC</strain>
    </source>
</reference>
<evidence type="ECO:0000259" key="3">
    <source>
        <dbReference type="Pfam" id="PF23598"/>
    </source>
</evidence>
<dbReference type="PANTHER" id="PTHR48051:SF36">
    <property type="entry name" value="CASPASE FAMILY P20 DOMAIN-CONTAINING PROTEIN"/>
    <property type="match status" value="1"/>
</dbReference>
<evidence type="ECO:0000256" key="2">
    <source>
        <dbReference type="ARBA" id="ARBA00022737"/>
    </source>
</evidence>
<organism evidence="4 5">
    <name type="scientific">Paragonimus heterotremus</name>
    <dbReference type="NCBI Taxonomy" id="100268"/>
    <lineage>
        <taxon>Eukaryota</taxon>
        <taxon>Metazoa</taxon>
        <taxon>Spiralia</taxon>
        <taxon>Lophotrochozoa</taxon>
        <taxon>Platyhelminthes</taxon>
        <taxon>Trematoda</taxon>
        <taxon>Digenea</taxon>
        <taxon>Plagiorchiida</taxon>
        <taxon>Troglotremata</taxon>
        <taxon>Troglotrematidae</taxon>
        <taxon>Paragonimus</taxon>
    </lineage>
</organism>
<dbReference type="Gene3D" id="3.80.10.10">
    <property type="entry name" value="Ribonuclease Inhibitor"/>
    <property type="match status" value="1"/>
</dbReference>
<keyword evidence="5" id="KW-1185">Reference proteome</keyword>
<dbReference type="AlphaFoldDB" id="A0A8J4WSG7"/>
<dbReference type="SUPFAM" id="SSF52058">
    <property type="entry name" value="L domain-like"/>
    <property type="match status" value="1"/>
</dbReference>
<dbReference type="PANTHER" id="PTHR48051">
    <property type="match status" value="1"/>
</dbReference>
<sequence>MTCGSLRLYIETDDPEYPGLIKLKLQGKDLENIPAELFMLKELQVLCMSPERQPSLTYKLNELPADIGYLTHLRVLLLDTNELQSLPPEIGSLKLLEKLSVSNNRLKQLPFALSELKRLESLHLSNNLRTFKQTPPMPGPKIITSRTVLIHINGHNSLT</sequence>
<dbReference type="InterPro" id="IPR050216">
    <property type="entry name" value="LRR_domain-containing"/>
</dbReference>
<keyword evidence="2" id="KW-0677">Repeat</keyword>
<dbReference type="OrthoDB" id="1394818at2759"/>
<evidence type="ECO:0000313" key="4">
    <source>
        <dbReference type="EMBL" id="KAF5402640.1"/>
    </source>
</evidence>
<dbReference type="InterPro" id="IPR032675">
    <property type="entry name" value="LRR_dom_sf"/>
</dbReference>
<gene>
    <name evidence="4" type="ORF">PHET_03717</name>
</gene>
<dbReference type="InterPro" id="IPR003591">
    <property type="entry name" value="Leu-rich_rpt_typical-subtyp"/>
</dbReference>
<feature type="domain" description="Disease resistance R13L4/SHOC-2-like LRR" evidence="3">
    <location>
        <begin position="66"/>
        <end position="129"/>
    </location>
</feature>
<evidence type="ECO:0000256" key="1">
    <source>
        <dbReference type="ARBA" id="ARBA00022614"/>
    </source>
</evidence>
<accession>A0A8J4WSG7</accession>
<dbReference type="SMART" id="SM00369">
    <property type="entry name" value="LRR_TYP"/>
    <property type="match status" value="2"/>
</dbReference>